<dbReference type="SUPFAM" id="SSF48179">
    <property type="entry name" value="6-phosphogluconate dehydrogenase C-terminal domain-like"/>
    <property type="match status" value="1"/>
</dbReference>
<dbReference type="NCBIfam" id="TIGR03026">
    <property type="entry name" value="NDP-sugDHase"/>
    <property type="match status" value="1"/>
</dbReference>
<dbReference type="InterPro" id="IPR028359">
    <property type="entry name" value="UDP_ManNAc/GlcNAc_DH"/>
</dbReference>
<dbReference type="PANTHER" id="PTHR43491">
    <property type="entry name" value="UDP-N-ACETYL-D-MANNOSAMINE DEHYDROGENASE"/>
    <property type="match status" value="1"/>
</dbReference>
<keyword evidence="2" id="KW-0520">NAD</keyword>
<dbReference type="PIRSF" id="PIRSF500136">
    <property type="entry name" value="UDP_ManNAc_DH"/>
    <property type="match status" value="1"/>
</dbReference>
<dbReference type="Pfam" id="PF03720">
    <property type="entry name" value="UDPG_MGDP_dh_C"/>
    <property type="match status" value="1"/>
</dbReference>
<dbReference type="SUPFAM" id="SSF51735">
    <property type="entry name" value="NAD(P)-binding Rossmann-fold domains"/>
    <property type="match status" value="1"/>
</dbReference>
<name>A0ABW2XR76_9ACTN</name>
<evidence type="ECO:0000256" key="2">
    <source>
        <dbReference type="ARBA" id="ARBA00023027"/>
    </source>
</evidence>
<proteinExistence type="inferred from homology"/>
<dbReference type="Pfam" id="PF03721">
    <property type="entry name" value="UDPG_MGDP_dh_N"/>
    <property type="match status" value="1"/>
</dbReference>
<evidence type="ECO:0000259" key="4">
    <source>
        <dbReference type="SMART" id="SM00984"/>
    </source>
</evidence>
<gene>
    <name evidence="5" type="ORF">ACFQZM_26880</name>
</gene>
<evidence type="ECO:0000313" key="5">
    <source>
        <dbReference type="EMBL" id="MFD0688145.1"/>
    </source>
</evidence>
<dbReference type="EMBL" id="JBHTGP010000013">
    <property type="protein sequence ID" value="MFD0688145.1"/>
    <property type="molecule type" value="Genomic_DNA"/>
</dbReference>
<feature type="domain" description="UDP-glucose/GDP-mannose dehydrogenase C-terminal" evidence="4">
    <location>
        <begin position="315"/>
        <end position="411"/>
    </location>
</feature>
<comment type="caution">
    <text evidence="5">The sequence shown here is derived from an EMBL/GenBank/DDBJ whole genome shotgun (WGS) entry which is preliminary data.</text>
</comment>
<dbReference type="SMART" id="SM00984">
    <property type="entry name" value="UDPG_MGDP_dh_C"/>
    <property type="match status" value="1"/>
</dbReference>
<accession>A0ABW2XR76</accession>
<evidence type="ECO:0000256" key="3">
    <source>
        <dbReference type="PIRNR" id="PIRNR000124"/>
    </source>
</evidence>
<dbReference type="Pfam" id="PF00984">
    <property type="entry name" value="UDPG_MGDP_dh"/>
    <property type="match status" value="1"/>
</dbReference>
<dbReference type="InterPro" id="IPR036220">
    <property type="entry name" value="UDP-Glc/GDP-Man_DH_C_sf"/>
</dbReference>
<dbReference type="PIRSF" id="PIRSF000124">
    <property type="entry name" value="UDPglc_GDPman_dh"/>
    <property type="match status" value="1"/>
</dbReference>
<sequence>MDLVVIGLGYVGLPLAREACRAGLEVGGLDLDARVVAGLCEGQSHVDDVSAAEVAGMLDQGFAPTADARILDGARTVVICVPTPLSEEGGPDLTAVRGAAETVAQHLEPGMLVVLESTTYPGTTDEIVRPILEKSGLLAGRDFHLAFSPERIDPGNPVYGVRNTPKIVGGLTPACASAASAFYGKFVERVVEAKGTREAEMAKLLENTYRHVNIALVNEMAVFCDELGIDLWDAIDCAATKPFGFQAFRPGPGVGGHCIPIDPNYLSYKVRSLGYPFRFVELAQEINERMPRYVVERAQQLLNREGRALKGAKVLLLGVTYKADIADQRESPARPVASRLLRLGARLTFHDPHVPAWRVGDTDVPSAGADLPAALEAADLTIVLAAHRAYAPGTLARHARLLFDAVGRTRGADRPTTELM</sequence>
<keyword evidence="1" id="KW-0560">Oxidoreductase</keyword>
<keyword evidence="6" id="KW-1185">Reference proteome</keyword>
<comment type="similarity">
    <text evidence="3">Belongs to the UDP-glucose/GDP-mannose dehydrogenase family.</text>
</comment>
<dbReference type="InterPro" id="IPR008927">
    <property type="entry name" value="6-PGluconate_DH-like_C_sf"/>
</dbReference>
<dbReference type="InterPro" id="IPR014027">
    <property type="entry name" value="UDP-Glc/GDP-Man_DH_C"/>
</dbReference>
<dbReference type="PANTHER" id="PTHR43491:SF1">
    <property type="entry name" value="UDP-N-ACETYL-D-MANNOSAMINE DEHYDROGENASE"/>
    <property type="match status" value="1"/>
</dbReference>
<evidence type="ECO:0000256" key="1">
    <source>
        <dbReference type="ARBA" id="ARBA00023002"/>
    </source>
</evidence>
<dbReference type="SUPFAM" id="SSF52413">
    <property type="entry name" value="UDP-glucose/GDP-mannose dehydrogenase C-terminal domain"/>
    <property type="match status" value="1"/>
</dbReference>
<protein>
    <submittedName>
        <fullName evidence="5">Nucleotide sugar dehydrogenase</fullName>
    </submittedName>
</protein>
<dbReference type="InterPro" id="IPR036291">
    <property type="entry name" value="NAD(P)-bd_dom_sf"/>
</dbReference>
<reference evidence="6" key="1">
    <citation type="journal article" date="2019" name="Int. J. Syst. Evol. Microbiol.">
        <title>The Global Catalogue of Microorganisms (GCM) 10K type strain sequencing project: providing services to taxonomists for standard genome sequencing and annotation.</title>
        <authorList>
            <consortium name="The Broad Institute Genomics Platform"/>
            <consortium name="The Broad Institute Genome Sequencing Center for Infectious Disease"/>
            <person name="Wu L."/>
            <person name="Ma J."/>
        </authorList>
    </citation>
    <scope>NUCLEOTIDE SEQUENCE [LARGE SCALE GENOMIC DNA]</scope>
    <source>
        <strain evidence="6">JCM 9371</strain>
    </source>
</reference>
<dbReference type="Gene3D" id="3.40.50.720">
    <property type="entry name" value="NAD(P)-binding Rossmann-like Domain"/>
    <property type="match status" value="2"/>
</dbReference>
<dbReference type="InterPro" id="IPR014026">
    <property type="entry name" value="UDP-Glc/GDP-Man_DH_dimer"/>
</dbReference>
<dbReference type="RefSeq" id="WP_378323972.1">
    <property type="nucleotide sequence ID" value="NZ_JBHTGP010000013.1"/>
</dbReference>
<organism evidence="5 6">
    <name type="scientific">Actinomadura fibrosa</name>
    <dbReference type="NCBI Taxonomy" id="111802"/>
    <lineage>
        <taxon>Bacteria</taxon>
        <taxon>Bacillati</taxon>
        <taxon>Actinomycetota</taxon>
        <taxon>Actinomycetes</taxon>
        <taxon>Streptosporangiales</taxon>
        <taxon>Thermomonosporaceae</taxon>
        <taxon>Actinomadura</taxon>
    </lineage>
</organism>
<dbReference type="InterPro" id="IPR017476">
    <property type="entry name" value="UDP-Glc/GDP-Man"/>
</dbReference>
<evidence type="ECO:0000313" key="6">
    <source>
        <dbReference type="Proteomes" id="UP001597063"/>
    </source>
</evidence>
<dbReference type="Proteomes" id="UP001597063">
    <property type="component" value="Unassembled WGS sequence"/>
</dbReference>
<dbReference type="InterPro" id="IPR001732">
    <property type="entry name" value="UDP-Glc/GDP-Man_DH_N"/>
</dbReference>